<evidence type="ECO:0000256" key="1">
    <source>
        <dbReference type="SAM" id="Phobius"/>
    </source>
</evidence>
<feature type="transmembrane region" description="Helical" evidence="1">
    <location>
        <begin position="175"/>
        <end position="195"/>
    </location>
</feature>
<reference evidence="3" key="1">
    <citation type="submission" date="2022-11" db="UniProtKB">
        <authorList>
            <consortium name="WormBaseParasite"/>
        </authorList>
    </citation>
    <scope>IDENTIFICATION</scope>
</reference>
<keyword evidence="1" id="KW-0472">Membrane</keyword>
<keyword evidence="1" id="KW-1133">Transmembrane helix</keyword>
<dbReference type="AlphaFoldDB" id="A0A914GZJ0"/>
<feature type="transmembrane region" description="Helical" evidence="1">
    <location>
        <begin position="207"/>
        <end position="228"/>
    </location>
</feature>
<protein>
    <submittedName>
        <fullName evidence="3">Uncharacterized protein</fullName>
    </submittedName>
</protein>
<keyword evidence="1" id="KW-0812">Transmembrane</keyword>
<evidence type="ECO:0000313" key="2">
    <source>
        <dbReference type="Proteomes" id="UP000887572"/>
    </source>
</evidence>
<feature type="transmembrane region" description="Helical" evidence="1">
    <location>
        <begin position="248"/>
        <end position="271"/>
    </location>
</feature>
<proteinExistence type="predicted"/>
<evidence type="ECO:0000313" key="3">
    <source>
        <dbReference type="WBParaSite" id="Gr19_v10_g12552.t1"/>
    </source>
</evidence>
<dbReference type="WBParaSite" id="Gr19_v10_g12552.t1">
    <property type="protein sequence ID" value="Gr19_v10_g12552.t1"/>
    <property type="gene ID" value="Gr19_v10_g12552"/>
</dbReference>
<feature type="transmembrane region" description="Helical" evidence="1">
    <location>
        <begin position="20"/>
        <end position="42"/>
    </location>
</feature>
<dbReference type="Proteomes" id="UP000887572">
    <property type="component" value="Unplaced"/>
</dbReference>
<feature type="transmembrane region" description="Helical" evidence="1">
    <location>
        <begin position="54"/>
        <end position="73"/>
    </location>
</feature>
<organism evidence="2 3">
    <name type="scientific">Globodera rostochiensis</name>
    <name type="common">Golden nematode worm</name>
    <name type="synonym">Heterodera rostochiensis</name>
    <dbReference type="NCBI Taxonomy" id="31243"/>
    <lineage>
        <taxon>Eukaryota</taxon>
        <taxon>Metazoa</taxon>
        <taxon>Ecdysozoa</taxon>
        <taxon>Nematoda</taxon>
        <taxon>Chromadorea</taxon>
        <taxon>Rhabditida</taxon>
        <taxon>Tylenchina</taxon>
        <taxon>Tylenchomorpha</taxon>
        <taxon>Tylenchoidea</taxon>
        <taxon>Heteroderidae</taxon>
        <taxon>Heteroderinae</taxon>
        <taxon>Globodera</taxon>
    </lineage>
</organism>
<sequence length="320" mass="36470">MMTSVQNSTFLARSPIVDKICVNLLSIVAGFGAGVFCEWKYGSPPKFYKPDFRGFKLFQTIVTAVLLISLFLLDQLCGQFTAPQLFVKSTATAEHCNDFTIFGLNTTDKLDVMSDLEKWFKLNNSDQPIFIDDFMDEMASKFPTRRQCYRVSIVSAFKNAFDGVTTDPFEMVADMVAFLCCFGSVVYTVNFFHAWRQEGHNSSKYHLFDYLCVGFGVIIWCYSIWISAFLLHNWTMHWECTNFRPDNLWVLLIILVLSSALVCTSLFEIFFNRLLLQNTVPSIHSKNAAIKGTGEAKKNAVVAKAKKKNEEELFIVRVVQ</sequence>
<keyword evidence="2" id="KW-1185">Reference proteome</keyword>
<accession>A0A914GZJ0</accession>
<name>A0A914GZJ0_GLORO</name>